<dbReference type="PANTHER" id="PTHR20898:SF0">
    <property type="entry name" value="DAEDALUS ON 3-RELATED"/>
    <property type="match status" value="1"/>
</dbReference>
<keyword evidence="3" id="KW-1185">Reference proteome</keyword>
<dbReference type="SMART" id="SM00697">
    <property type="entry name" value="DM8"/>
    <property type="match status" value="1"/>
</dbReference>
<name>A0A0R1DRD1_DROYA</name>
<dbReference type="AlphaFoldDB" id="A0A0R1DRD1"/>
<keyword evidence="1" id="KW-0812">Transmembrane</keyword>
<evidence type="ECO:0000313" key="3">
    <source>
        <dbReference type="Proteomes" id="UP000002282"/>
    </source>
</evidence>
<dbReference type="KEGG" id="dya:Dyak_GE29253"/>
<evidence type="ECO:0008006" key="4">
    <source>
        <dbReference type="Google" id="ProtNLM"/>
    </source>
</evidence>
<evidence type="ECO:0000313" key="2">
    <source>
        <dbReference type="EMBL" id="KRJ97632.1"/>
    </source>
</evidence>
<dbReference type="OrthoDB" id="7843942at2759"/>
<dbReference type="Proteomes" id="UP000002282">
    <property type="component" value="Chromosome 2L"/>
</dbReference>
<organism evidence="2 3">
    <name type="scientific">Drosophila yakuba</name>
    <name type="common">Fruit fly</name>
    <dbReference type="NCBI Taxonomy" id="7245"/>
    <lineage>
        <taxon>Eukaryota</taxon>
        <taxon>Metazoa</taxon>
        <taxon>Ecdysozoa</taxon>
        <taxon>Arthropoda</taxon>
        <taxon>Hexapoda</taxon>
        <taxon>Insecta</taxon>
        <taxon>Pterygota</taxon>
        <taxon>Neoptera</taxon>
        <taxon>Endopterygota</taxon>
        <taxon>Diptera</taxon>
        <taxon>Brachycera</taxon>
        <taxon>Muscomorpha</taxon>
        <taxon>Ephydroidea</taxon>
        <taxon>Drosophilidae</taxon>
        <taxon>Drosophila</taxon>
        <taxon>Sophophora</taxon>
    </lineage>
</organism>
<accession>A0A0R1DRD1</accession>
<dbReference type="PANTHER" id="PTHR20898">
    <property type="entry name" value="DAEDALUS ON 3-RELATED-RELATED"/>
    <property type="match status" value="1"/>
</dbReference>
<evidence type="ECO:0000256" key="1">
    <source>
        <dbReference type="SAM" id="Phobius"/>
    </source>
</evidence>
<protein>
    <recommendedName>
        <fullName evidence="4">MD-2-related lipid-recognition domain-containing protein</fullName>
    </recommendedName>
</protein>
<dbReference type="InterPro" id="IPR010512">
    <property type="entry name" value="DUF1091"/>
</dbReference>
<gene>
    <name evidence="2" type="primary">Dyak\GE29253</name>
    <name evidence="2" type="synonym">GE29253</name>
    <name evidence="2" type="ORF">Dyak_GE29253</name>
</gene>
<dbReference type="EMBL" id="CM000157">
    <property type="protein sequence ID" value="KRJ97632.1"/>
    <property type="molecule type" value="Genomic_DNA"/>
</dbReference>
<reference evidence="2 3" key="2">
    <citation type="journal article" date="2007" name="PLoS Biol.">
        <title>Principles of genome evolution in the Drosophila melanogaster species group.</title>
        <authorList>
            <person name="Ranz J.M."/>
            <person name="Maurin D."/>
            <person name="Chan Y.S."/>
            <person name="von Grotthuss M."/>
            <person name="Hillier L.W."/>
            <person name="Roote J."/>
            <person name="Ashburner M."/>
            <person name="Bergman C.M."/>
        </authorList>
    </citation>
    <scope>NUCLEOTIDE SEQUENCE [LARGE SCALE GENOMIC DNA]</scope>
    <source>
        <strain evidence="3">Tai18E2 / Tucson 14021-0261.01</strain>
    </source>
</reference>
<proteinExistence type="predicted"/>
<sequence length="183" mass="21939">MAIKLNLFVVFLMMWCAYYFTEVYSLVEFSNVQCESLDKDIAVFEHCFLKSVNRSYKYVSIKVKILYPVTKAKVRFGLYKRLNGYKPFLYNMSFDACRFLKSSNPNPVALYFYNFIKDYSNMNHTCPFYQDIELKMPYHSLNNRVTKVLPFPEGNYMFETHWIAYDINRAITKFYINMKDDLN</sequence>
<keyword evidence="1" id="KW-0472">Membrane</keyword>
<keyword evidence="1" id="KW-1133">Transmembrane helix</keyword>
<dbReference type="Pfam" id="PF06477">
    <property type="entry name" value="DUF1091"/>
    <property type="match status" value="1"/>
</dbReference>
<feature type="transmembrane region" description="Helical" evidence="1">
    <location>
        <begin position="7"/>
        <end position="27"/>
    </location>
</feature>
<reference evidence="2 3" key="1">
    <citation type="journal article" date="2007" name="Nature">
        <title>Evolution of genes and genomes on the Drosophila phylogeny.</title>
        <authorList>
            <consortium name="Drosophila 12 Genomes Consortium"/>
            <person name="Clark A.G."/>
            <person name="Eisen M.B."/>
            <person name="Smith D.R."/>
            <person name="Bergman C.M."/>
            <person name="Oliver B."/>
            <person name="Markow T.A."/>
            <person name="Kaufman T.C."/>
            <person name="Kellis M."/>
            <person name="Gelbart W."/>
            <person name="Iyer V.N."/>
            <person name="Pollard D.A."/>
            <person name="Sackton T.B."/>
            <person name="Larracuente A.M."/>
            <person name="Singh N.D."/>
            <person name="Abad J.P."/>
            <person name="Abt D.N."/>
            <person name="Adryan B."/>
            <person name="Aguade M."/>
            <person name="Akashi H."/>
            <person name="Anderson W.W."/>
            <person name="Aquadro C.F."/>
            <person name="Ardell D.H."/>
            <person name="Arguello R."/>
            <person name="Artieri C.G."/>
            <person name="Barbash D.A."/>
            <person name="Barker D."/>
            <person name="Barsanti P."/>
            <person name="Batterham P."/>
            <person name="Batzoglou S."/>
            <person name="Begun D."/>
            <person name="Bhutkar A."/>
            <person name="Blanco E."/>
            <person name="Bosak S.A."/>
            <person name="Bradley R.K."/>
            <person name="Brand A.D."/>
            <person name="Brent M.R."/>
            <person name="Brooks A.N."/>
            <person name="Brown R.H."/>
            <person name="Butlin R.K."/>
            <person name="Caggese C."/>
            <person name="Calvi B.R."/>
            <person name="Bernardo de Carvalho A."/>
            <person name="Caspi A."/>
            <person name="Castrezana S."/>
            <person name="Celniker S.E."/>
            <person name="Chang J.L."/>
            <person name="Chapple C."/>
            <person name="Chatterji S."/>
            <person name="Chinwalla A."/>
            <person name="Civetta A."/>
            <person name="Clifton S.W."/>
            <person name="Comeron J.M."/>
            <person name="Costello J.C."/>
            <person name="Coyne J.A."/>
            <person name="Daub J."/>
            <person name="David R.G."/>
            <person name="Delcher A.L."/>
            <person name="Delehaunty K."/>
            <person name="Do C.B."/>
            <person name="Ebling H."/>
            <person name="Edwards K."/>
            <person name="Eickbush T."/>
            <person name="Evans J.D."/>
            <person name="Filipski A."/>
            <person name="Findeiss S."/>
            <person name="Freyhult E."/>
            <person name="Fulton L."/>
            <person name="Fulton R."/>
            <person name="Garcia A.C."/>
            <person name="Gardiner A."/>
            <person name="Garfield D.A."/>
            <person name="Garvin B.E."/>
            <person name="Gibson G."/>
            <person name="Gilbert D."/>
            <person name="Gnerre S."/>
            <person name="Godfrey J."/>
            <person name="Good R."/>
            <person name="Gotea V."/>
            <person name="Gravely B."/>
            <person name="Greenberg A.J."/>
            <person name="Griffiths-Jones S."/>
            <person name="Gross S."/>
            <person name="Guigo R."/>
            <person name="Gustafson E.A."/>
            <person name="Haerty W."/>
            <person name="Hahn M.W."/>
            <person name="Halligan D.L."/>
            <person name="Halpern A.L."/>
            <person name="Halter G.M."/>
            <person name="Han M.V."/>
            <person name="Heger A."/>
            <person name="Hillier L."/>
            <person name="Hinrichs A.S."/>
            <person name="Holmes I."/>
            <person name="Hoskins R.A."/>
            <person name="Hubisz M.J."/>
            <person name="Hultmark D."/>
            <person name="Huntley M.A."/>
            <person name="Jaffe D.B."/>
            <person name="Jagadeeshan S."/>
            <person name="Jeck W.R."/>
            <person name="Johnson J."/>
            <person name="Jones C.D."/>
            <person name="Jordan W.C."/>
            <person name="Karpen G.H."/>
            <person name="Kataoka E."/>
            <person name="Keightley P.D."/>
            <person name="Kheradpour P."/>
            <person name="Kirkness E.F."/>
            <person name="Koerich L.B."/>
            <person name="Kristiansen K."/>
            <person name="Kudrna D."/>
            <person name="Kulathinal R.J."/>
            <person name="Kumar S."/>
            <person name="Kwok R."/>
            <person name="Lander E."/>
            <person name="Langley C.H."/>
            <person name="Lapoint R."/>
            <person name="Lazzaro B.P."/>
            <person name="Lee S.J."/>
            <person name="Levesque L."/>
            <person name="Li R."/>
            <person name="Lin C.F."/>
            <person name="Lin M.F."/>
            <person name="Lindblad-Toh K."/>
            <person name="Llopart A."/>
            <person name="Long M."/>
            <person name="Low L."/>
            <person name="Lozovsky E."/>
            <person name="Lu J."/>
            <person name="Luo M."/>
            <person name="Machado C.A."/>
            <person name="Makalowski W."/>
            <person name="Marzo M."/>
            <person name="Matsuda M."/>
            <person name="Matzkin L."/>
            <person name="McAllister B."/>
            <person name="McBride C.S."/>
            <person name="McKernan B."/>
            <person name="McKernan K."/>
            <person name="Mendez-Lago M."/>
            <person name="Minx P."/>
            <person name="Mollenhauer M.U."/>
            <person name="Montooth K."/>
            <person name="Mount S.M."/>
            <person name="Mu X."/>
            <person name="Myers E."/>
            <person name="Negre B."/>
            <person name="Newfeld S."/>
            <person name="Nielsen R."/>
            <person name="Noor M.A."/>
            <person name="O'Grady P."/>
            <person name="Pachter L."/>
            <person name="Papaceit M."/>
            <person name="Parisi M.J."/>
            <person name="Parisi M."/>
            <person name="Parts L."/>
            <person name="Pedersen J.S."/>
            <person name="Pesole G."/>
            <person name="Phillippy A.M."/>
            <person name="Ponting C.P."/>
            <person name="Pop M."/>
            <person name="Porcelli D."/>
            <person name="Powell J.R."/>
            <person name="Prohaska S."/>
            <person name="Pruitt K."/>
            <person name="Puig M."/>
            <person name="Quesneville H."/>
            <person name="Ram K.R."/>
            <person name="Rand D."/>
            <person name="Rasmussen M.D."/>
            <person name="Reed L.K."/>
            <person name="Reenan R."/>
            <person name="Reily A."/>
            <person name="Remington K.A."/>
            <person name="Rieger T.T."/>
            <person name="Ritchie M.G."/>
            <person name="Robin C."/>
            <person name="Rogers Y.H."/>
            <person name="Rohde C."/>
            <person name="Rozas J."/>
            <person name="Rubenfield M.J."/>
            <person name="Ruiz A."/>
            <person name="Russo S."/>
            <person name="Salzberg S.L."/>
            <person name="Sanchez-Gracia A."/>
            <person name="Saranga D.J."/>
            <person name="Sato H."/>
            <person name="Schaeffer S.W."/>
            <person name="Schatz M.C."/>
            <person name="Schlenke T."/>
            <person name="Schwartz R."/>
            <person name="Segarra C."/>
            <person name="Singh R.S."/>
            <person name="Sirot L."/>
            <person name="Sirota M."/>
            <person name="Sisneros N.B."/>
            <person name="Smith C.D."/>
            <person name="Smith T.F."/>
            <person name="Spieth J."/>
            <person name="Stage D.E."/>
            <person name="Stark A."/>
            <person name="Stephan W."/>
            <person name="Strausberg R.L."/>
            <person name="Strempel S."/>
            <person name="Sturgill D."/>
            <person name="Sutton G."/>
            <person name="Sutton G.G."/>
            <person name="Tao W."/>
            <person name="Teichmann S."/>
            <person name="Tobari Y.N."/>
            <person name="Tomimura Y."/>
            <person name="Tsolas J.M."/>
            <person name="Valente V.L."/>
            <person name="Venter E."/>
            <person name="Venter J.C."/>
            <person name="Vicario S."/>
            <person name="Vieira F.G."/>
            <person name="Vilella A.J."/>
            <person name="Villasante A."/>
            <person name="Walenz B."/>
            <person name="Wang J."/>
            <person name="Wasserman M."/>
            <person name="Watts T."/>
            <person name="Wilson D."/>
            <person name="Wilson R.K."/>
            <person name="Wing R.A."/>
            <person name="Wolfner M.F."/>
            <person name="Wong A."/>
            <person name="Wong G.K."/>
            <person name="Wu C.I."/>
            <person name="Wu G."/>
            <person name="Yamamoto D."/>
            <person name="Yang H.P."/>
            <person name="Yang S.P."/>
            <person name="Yorke J.A."/>
            <person name="Yoshida K."/>
            <person name="Zdobnov E."/>
            <person name="Zhang P."/>
            <person name="Zhang Y."/>
            <person name="Zimin A.V."/>
            <person name="Baldwin J."/>
            <person name="Abdouelleil A."/>
            <person name="Abdulkadir J."/>
            <person name="Abebe A."/>
            <person name="Abera B."/>
            <person name="Abreu J."/>
            <person name="Acer S.C."/>
            <person name="Aftuck L."/>
            <person name="Alexander A."/>
            <person name="An P."/>
            <person name="Anderson E."/>
            <person name="Anderson S."/>
            <person name="Arachi H."/>
            <person name="Azer M."/>
            <person name="Bachantsang P."/>
            <person name="Barry A."/>
            <person name="Bayul T."/>
            <person name="Berlin A."/>
            <person name="Bessette D."/>
            <person name="Bloom T."/>
            <person name="Blye J."/>
            <person name="Boguslavskiy L."/>
            <person name="Bonnet C."/>
            <person name="Boukhgalter B."/>
            <person name="Bourzgui I."/>
            <person name="Brown A."/>
            <person name="Cahill P."/>
            <person name="Channer S."/>
            <person name="Cheshatsang Y."/>
            <person name="Chuda L."/>
            <person name="Citroen M."/>
            <person name="Collymore A."/>
            <person name="Cooke P."/>
            <person name="Costello M."/>
            <person name="D'Aco K."/>
            <person name="Daza R."/>
            <person name="De Haan G."/>
            <person name="DeGray S."/>
            <person name="DeMaso C."/>
            <person name="Dhargay N."/>
            <person name="Dooley K."/>
            <person name="Dooley E."/>
            <person name="Doricent M."/>
            <person name="Dorje P."/>
            <person name="Dorjee K."/>
            <person name="Dupes A."/>
            <person name="Elong R."/>
            <person name="Falk J."/>
            <person name="Farina A."/>
            <person name="Faro S."/>
            <person name="Ferguson D."/>
            <person name="Fisher S."/>
            <person name="Foley C.D."/>
            <person name="Franke A."/>
            <person name="Friedrich D."/>
            <person name="Gadbois L."/>
            <person name="Gearin G."/>
            <person name="Gearin C.R."/>
            <person name="Giannoukos G."/>
            <person name="Goode T."/>
            <person name="Graham J."/>
            <person name="Grandbois E."/>
            <person name="Grewal S."/>
            <person name="Gyaltsen K."/>
            <person name="Hafez N."/>
            <person name="Hagos B."/>
            <person name="Hall J."/>
            <person name="Henson C."/>
            <person name="Hollinger A."/>
            <person name="Honan T."/>
            <person name="Huard M.D."/>
            <person name="Hughes L."/>
            <person name="Hurhula B."/>
            <person name="Husby M.E."/>
            <person name="Kamat A."/>
            <person name="Kanga B."/>
            <person name="Kashin S."/>
            <person name="Khazanovich D."/>
            <person name="Kisner P."/>
            <person name="Lance K."/>
            <person name="Lara M."/>
            <person name="Lee W."/>
            <person name="Lennon N."/>
            <person name="Letendre F."/>
            <person name="LeVine R."/>
            <person name="Lipovsky A."/>
            <person name="Liu X."/>
            <person name="Liu J."/>
            <person name="Liu S."/>
            <person name="Lokyitsang T."/>
            <person name="Lokyitsang Y."/>
            <person name="Lubonja R."/>
            <person name="Lui A."/>
            <person name="MacDonald P."/>
            <person name="Magnisalis V."/>
            <person name="Maru K."/>
            <person name="Matthews C."/>
            <person name="McCusker W."/>
            <person name="McDonough S."/>
            <person name="Mehta T."/>
            <person name="Meldrim J."/>
            <person name="Meneus L."/>
            <person name="Mihai O."/>
            <person name="Mihalev A."/>
            <person name="Mihova T."/>
            <person name="Mittelman R."/>
            <person name="Mlenga V."/>
            <person name="Montmayeur A."/>
            <person name="Mulrain L."/>
            <person name="Navidi A."/>
            <person name="Naylor J."/>
            <person name="Negash T."/>
            <person name="Nguyen T."/>
            <person name="Nguyen N."/>
            <person name="Nicol R."/>
            <person name="Norbu C."/>
            <person name="Norbu N."/>
            <person name="Novod N."/>
            <person name="O'Neill B."/>
            <person name="Osman S."/>
            <person name="Markiewicz E."/>
            <person name="Oyono O.L."/>
            <person name="Patti C."/>
            <person name="Phunkhang P."/>
            <person name="Pierre F."/>
            <person name="Priest M."/>
            <person name="Raghuraman S."/>
            <person name="Rege F."/>
            <person name="Reyes R."/>
            <person name="Rise C."/>
            <person name="Rogov P."/>
            <person name="Ross K."/>
            <person name="Ryan E."/>
            <person name="Settipalli S."/>
            <person name="Shea T."/>
            <person name="Sherpa N."/>
            <person name="Shi L."/>
            <person name="Shih D."/>
            <person name="Sparrow T."/>
            <person name="Spaulding J."/>
            <person name="Stalker J."/>
            <person name="Stange-Thomann N."/>
            <person name="Stavropoulos S."/>
            <person name="Stone C."/>
            <person name="Strader C."/>
            <person name="Tesfaye S."/>
            <person name="Thomson T."/>
            <person name="Thoulutsang Y."/>
            <person name="Thoulutsang D."/>
            <person name="Topham K."/>
            <person name="Topping I."/>
            <person name="Tsamla T."/>
            <person name="Vassiliev H."/>
            <person name="Vo A."/>
            <person name="Wangchuk T."/>
            <person name="Wangdi T."/>
            <person name="Weiand M."/>
            <person name="Wilkinson J."/>
            <person name="Wilson A."/>
            <person name="Yadav S."/>
            <person name="Young G."/>
            <person name="Yu Q."/>
            <person name="Zembek L."/>
            <person name="Zhong D."/>
            <person name="Zimmer A."/>
            <person name="Zwirko Z."/>
            <person name="Jaffe D.B."/>
            <person name="Alvarez P."/>
            <person name="Brockman W."/>
            <person name="Butler J."/>
            <person name="Chin C."/>
            <person name="Gnerre S."/>
            <person name="Grabherr M."/>
            <person name="Kleber M."/>
            <person name="Mauceli E."/>
            <person name="MacCallum I."/>
        </authorList>
    </citation>
    <scope>NUCLEOTIDE SEQUENCE [LARGE SCALE GENOMIC DNA]</scope>
    <source>
        <strain evidence="3">Tai18E2 / Tucson 14021-0261.01</strain>
    </source>
</reference>